<keyword evidence="2" id="KW-1185">Reference proteome</keyword>
<dbReference type="EMBL" id="LIAE01008088">
    <property type="protein sequence ID" value="PAV75483.1"/>
    <property type="molecule type" value="Genomic_DNA"/>
</dbReference>
<proteinExistence type="predicted"/>
<accession>A0A2A2KNU0</accession>
<name>A0A2A2KNU0_9BILA</name>
<comment type="caution">
    <text evidence="1">The sequence shown here is derived from an EMBL/GenBank/DDBJ whole genome shotgun (WGS) entry which is preliminary data.</text>
</comment>
<reference evidence="1 2" key="1">
    <citation type="journal article" date="2017" name="Curr. Biol.">
        <title>Genome architecture and evolution of a unichromosomal asexual nematode.</title>
        <authorList>
            <person name="Fradin H."/>
            <person name="Zegar C."/>
            <person name="Gutwein M."/>
            <person name="Lucas J."/>
            <person name="Kovtun M."/>
            <person name="Corcoran D."/>
            <person name="Baugh L.R."/>
            <person name="Kiontke K."/>
            <person name="Gunsalus K."/>
            <person name="Fitch D.H."/>
            <person name="Piano F."/>
        </authorList>
    </citation>
    <scope>NUCLEOTIDE SEQUENCE [LARGE SCALE GENOMIC DNA]</scope>
    <source>
        <strain evidence="1">PF1309</strain>
    </source>
</reference>
<dbReference type="Proteomes" id="UP000218231">
    <property type="component" value="Unassembled WGS sequence"/>
</dbReference>
<evidence type="ECO:0000313" key="2">
    <source>
        <dbReference type="Proteomes" id="UP000218231"/>
    </source>
</evidence>
<protein>
    <submittedName>
        <fullName evidence="1">Uncharacterized protein</fullName>
    </submittedName>
</protein>
<gene>
    <name evidence="1" type="ORF">WR25_16235</name>
</gene>
<organism evidence="1 2">
    <name type="scientific">Diploscapter pachys</name>
    <dbReference type="NCBI Taxonomy" id="2018661"/>
    <lineage>
        <taxon>Eukaryota</taxon>
        <taxon>Metazoa</taxon>
        <taxon>Ecdysozoa</taxon>
        <taxon>Nematoda</taxon>
        <taxon>Chromadorea</taxon>
        <taxon>Rhabditida</taxon>
        <taxon>Rhabditina</taxon>
        <taxon>Rhabditomorpha</taxon>
        <taxon>Rhabditoidea</taxon>
        <taxon>Rhabditidae</taxon>
        <taxon>Diploscapter</taxon>
    </lineage>
</organism>
<dbReference type="AlphaFoldDB" id="A0A2A2KNU0"/>
<evidence type="ECO:0000313" key="1">
    <source>
        <dbReference type="EMBL" id="PAV75483.1"/>
    </source>
</evidence>
<sequence length="129" mass="13975">MTTTQTPTTSTDLTCATCAPPPGIDYDWNNPLVCGFDPRDPLFGGAAPPDVTITRTDTGCMYALSCDVDNWQFLTYVVQIPPNPIVCDDGFTEEQNPELSDAVCNQETGTWIRSFDGATIVAMLCNLSL</sequence>